<dbReference type="InterPro" id="IPR027417">
    <property type="entry name" value="P-loop_NTPase"/>
</dbReference>
<organism evidence="6 7">
    <name type="scientific">Candidatus Deianiraea vastatrix</name>
    <dbReference type="NCBI Taxonomy" id="2163644"/>
    <lineage>
        <taxon>Bacteria</taxon>
        <taxon>Pseudomonadati</taxon>
        <taxon>Pseudomonadota</taxon>
        <taxon>Alphaproteobacteria</taxon>
        <taxon>Rickettsiales</taxon>
        <taxon>Candidatus Deianiraeaceae</taxon>
        <taxon>Candidatus Deianiraea</taxon>
    </lineage>
</organism>
<keyword evidence="2" id="KW-0547">Nucleotide-binding</keyword>
<evidence type="ECO:0000313" key="7">
    <source>
        <dbReference type="Proteomes" id="UP000321934"/>
    </source>
</evidence>
<feature type="domain" description="ABC transporter" evidence="5">
    <location>
        <begin position="284"/>
        <end position="491"/>
    </location>
</feature>
<dbReference type="InterPro" id="IPR017871">
    <property type="entry name" value="ABC_transporter-like_CS"/>
</dbReference>
<protein>
    <submittedName>
        <fullName evidence="6">ABC transporter ATP-binding protein domain protein</fullName>
    </submittedName>
</protein>
<dbReference type="InterPro" id="IPR003593">
    <property type="entry name" value="AAA+_ATPase"/>
</dbReference>
<dbReference type="CDD" id="cd03221">
    <property type="entry name" value="ABCF_EF-3"/>
    <property type="match status" value="2"/>
</dbReference>
<evidence type="ECO:0000259" key="5">
    <source>
        <dbReference type="PROSITE" id="PS50893"/>
    </source>
</evidence>
<reference evidence="6 7" key="1">
    <citation type="journal article" date="2019" name="ISME J.">
        <title>Deianiraea, an extracellular bacterium associated with the ciliate Paramecium, suggests an alternative scenario for the evolution of Rickettsiales.</title>
        <authorList>
            <person name="Castelli M."/>
            <person name="Sabaneyeva E."/>
            <person name="Lanzoni O."/>
            <person name="Lebedeva N."/>
            <person name="Floriano A.M."/>
            <person name="Gaiarsa S."/>
            <person name="Benken K."/>
            <person name="Modeo L."/>
            <person name="Bandi C."/>
            <person name="Potekhin A."/>
            <person name="Sassera D."/>
            <person name="Petroni G."/>
        </authorList>
    </citation>
    <scope>NUCLEOTIDE SEQUENCE [LARGE SCALE GENOMIC DNA]</scope>
    <source>
        <strain evidence="6">CyL4-1</strain>
    </source>
</reference>
<name>A0A5B8XC90_9RICK</name>
<dbReference type="EMBL" id="CP029077">
    <property type="protein sequence ID" value="QED22880.1"/>
    <property type="molecule type" value="Genomic_DNA"/>
</dbReference>
<evidence type="ECO:0000313" key="6">
    <source>
        <dbReference type="EMBL" id="QED22880.1"/>
    </source>
</evidence>
<feature type="domain" description="ABC transporter" evidence="5">
    <location>
        <begin position="2"/>
        <end position="216"/>
    </location>
</feature>
<dbReference type="Proteomes" id="UP000321934">
    <property type="component" value="Chromosome"/>
</dbReference>
<keyword evidence="3 6" id="KW-0067">ATP-binding</keyword>
<dbReference type="PANTHER" id="PTHR19211:SF14">
    <property type="entry name" value="ATP-BINDING CASSETTE SUB-FAMILY F MEMBER 1"/>
    <property type="match status" value="1"/>
</dbReference>
<dbReference type="OrthoDB" id="9762369at2"/>
<dbReference type="AlphaFoldDB" id="A0A5B8XC90"/>
<dbReference type="RefSeq" id="WP_146820188.1">
    <property type="nucleotide sequence ID" value="NZ_CP029077.1"/>
</dbReference>
<sequence>MINIRELSIEFNGRCIFEDVNFSINPGEKIGLIGRNGTGKTTFLKLLLKKLEPSSGKIEIPDYYRVGYLEQHFDFTHPTAAEEVYSVLPPERESEAWKGDMILMGLGFSGEQMFQDPKELSGGYQVKVNLAKMLLMESELLILDEPTNYLDIYSIRWLADFLKKWEGELILITHDRNFMDKVITHTLIIHRNNFRKIQGKPQKIKEQIKQEEEIYEKTRLAEEKERKELEDWIRRFGATASKASQVQSRIKMLEKKEVRKKLDNIQDLDFKFSFTPYDTKDDVIQVKNLTFGFEESKDLITNLSFEVKKGDKICIIGRNGQGKSTLLQLIGGILTPKEGEISINEKAKYGYFGQTNVERLNPDLAIWEELQESSPESDYGTVRRICAYMLFPGQLAEKKIGVLSGGEKSRVMLGKILLNKVNLLMLDEPTNHFDMESSEALLDAIKEFEGAVLMVTHDEEYLFEVANKLIVFDGGKTFLFHGGYKEFLKEIGWKE</sequence>
<dbReference type="InterPro" id="IPR050611">
    <property type="entry name" value="ABCF"/>
</dbReference>
<dbReference type="Pfam" id="PF12848">
    <property type="entry name" value="ABC_tran_Xtn"/>
    <property type="match status" value="1"/>
</dbReference>
<dbReference type="PROSITE" id="PS00211">
    <property type="entry name" value="ABC_TRANSPORTER_1"/>
    <property type="match status" value="1"/>
</dbReference>
<evidence type="ECO:0000256" key="4">
    <source>
        <dbReference type="ARBA" id="ARBA00024725"/>
    </source>
</evidence>
<evidence type="ECO:0000256" key="2">
    <source>
        <dbReference type="ARBA" id="ARBA00022741"/>
    </source>
</evidence>
<keyword evidence="1" id="KW-0677">Repeat</keyword>
<evidence type="ECO:0000256" key="3">
    <source>
        <dbReference type="ARBA" id="ARBA00022840"/>
    </source>
</evidence>
<dbReference type="InterPro" id="IPR032781">
    <property type="entry name" value="ABC_tran_Xtn"/>
</dbReference>
<comment type="function">
    <text evidence="4">Part of an ABC transporter complex. Transmembrane domains (TMD) form a pore in the inner membrane and the ATP-binding domain (NBD) is responsible for energy generation.</text>
</comment>
<dbReference type="Gene3D" id="3.40.50.300">
    <property type="entry name" value="P-loop containing nucleotide triphosphate hydrolases"/>
    <property type="match status" value="2"/>
</dbReference>
<gene>
    <name evidence="6" type="ORF">Deia_00066</name>
</gene>
<dbReference type="SUPFAM" id="SSF52540">
    <property type="entry name" value="P-loop containing nucleoside triphosphate hydrolases"/>
    <property type="match status" value="2"/>
</dbReference>
<dbReference type="GO" id="GO:0016887">
    <property type="term" value="F:ATP hydrolysis activity"/>
    <property type="evidence" value="ECO:0007669"/>
    <property type="project" value="InterPro"/>
</dbReference>
<dbReference type="SMART" id="SM00382">
    <property type="entry name" value="AAA"/>
    <property type="match status" value="2"/>
</dbReference>
<evidence type="ECO:0000256" key="1">
    <source>
        <dbReference type="ARBA" id="ARBA00022737"/>
    </source>
</evidence>
<dbReference type="GO" id="GO:0005524">
    <property type="term" value="F:ATP binding"/>
    <property type="evidence" value="ECO:0007669"/>
    <property type="project" value="UniProtKB-KW"/>
</dbReference>
<dbReference type="PANTHER" id="PTHR19211">
    <property type="entry name" value="ATP-BINDING TRANSPORT PROTEIN-RELATED"/>
    <property type="match status" value="1"/>
</dbReference>
<accession>A0A5B8XC90</accession>
<proteinExistence type="predicted"/>
<dbReference type="Pfam" id="PF00005">
    <property type="entry name" value="ABC_tran"/>
    <property type="match status" value="2"/>
</dbReference>
<keyword evidence="7" id="KW-1185">Reference proteome</keyword>
<dbReference type="PROSITE" id="PS50893">
    <property type="entry name" value="ABC_TRANSPORTER_2"/>
    <property type="match status" value="2"/>
</dbReference>
<dbReference type="InterPro" id="IPR003439">
    <property type="entry name" value="ABC_transporter-like_ATP-bd"/>
</dbReference>